<evidence type="ECO:0000313" key="7">
    <source>
        <dbReference type="Proteomes" id="UP000305198"/>
    </source>
</evidence>
<dbReference type="PROSITE" id="PS51257">
    <property type="entry name" value="PROKAR_LIPOPROTEIN"/>
    <property type="match status" value="1"/>
</dbReference>
<feature type="domain" description="Choice-of-anchor I" evidence="1">
    <location>
        <begin position="441"/>
        <end position="630"/>
    </location>
</feature>
<evidence type="ECO:0000313" key="3">
    <source>
        <dbReference type="EMBL" id="SFM11514.1"/>
    </source>
</evidence>
<dbReference type="OrthoDB" id="9803927at2"/>
<evidence type="ECO:0000313" key="4">
    <source>
        <dbReference type="EMBL" id="TKA90201.1"/>
    </source>
</evidence>
<dbReference type="InterPro" id="IPR015943">
    <property type="entry name" value="WD40/YVTN_repeat-like_dom_sf"/>
</dbReference>
<gene>
    <name evidence="4" type="ORF">FA869_13815</name>
    <name evidence="3" type="ORF">SAMN04487855_2382</name>
    <name evidence="2" type="ORF">SAMN05216589_2383</name>
</gene>
<dbReference type="SUPFAM" id="SSF50969">
    <property type="entry name" value="YVTN repeat-like/Quinoprotein amine dehydrogenase"/>
    <property type="match status" value="1"/>
</dbReference>
<reference evidence="4 7" key="2">
    <citation type="submission" date="2019-04" db="EMBL/GenBank/DDBJ databases">
        <title>Crypto-aerobic microbial life in anoxic (sulfidic) marine sediments.</title>
        <authorList>
            <person name="Bhattacharya S."/>
            <person name="Roy C."/>
            <person name="Mondal N."/>
            <person name="Sarkar J."/>
            <person name="Mandal S."/>
            <person name="Rameez M.J."/>
            <person name="Ghosh W."/>
        </authorList>
    </citation>
    <scope>NUCLEOTIDE SEQUENCE [LARGE SCALE GENOMIC DNA]</scope>
    <source>
        <strain evidence="4 7">SBBB</strain>
    </source>
</reference>
<keyword evidence="5" id="KW-1185">Reference proteome</keyword>
<dbReference type="NCBIfam" id="NF038117">
    <property type="entry name" value="choice_anch_I"/>
    <property type="match status" value="1"/>
</dbReference>
<dbReference type="InterPro" id="IPR011044">
    <property type="entry name" value="Quino_amine_DH_bsu"/>
</dbReference>
<dbReference type="AlphaFoldDB" id="A0A031MBS4"/>
<feature type="domain" description="Choice-of-anchor I" evidence="1">
    <location>
        <begin position="56"/>
        <end position="353"/>
    </location>
</feature>
<name>A0A031MBS4_9GAMM</name>
<dbReference type="Proteomes" id="UP000186599">
    <property type="component" value="Unassembled WGS sequence"/>
</dbReference>
<evidence type="ECO:0000313" key="2">
    <source>
        <dbReference type="EMBL" id="SES12371.1"/>
    </source>
</evidence>
<proteinExistence type="predicted"/>
<dbReference type="InterPro" id="IPR052956">
    <property type="entry name" value="Mesenchyme-surface_protein"/>
</dbReference>
<protein>
    <submittedName>
        <fullName evidence="4">Alkaline phosphatase</fullName>
    </submittedName>
</protein>
<dbReference type="EMBL" id="SWAV01000005">
    <property type="protein sequence ID" value="TKA90201.1"/>
    <property type="molecule type" value="Genomic_DNA"/>
</dbReference>
<dbReference type="Proteomes" id="UP000186904">
    <property type="component" value="Unassembled WGS sequence"/>
</dbReference>
<dbReference type="EMBL" id="FOGN01000004">
    <property type="protein sequence ID" value="SES12371.1"/>
    <property type="molecule type" value="Genomic_DNA"/>
</dbReference>
<accession>A0A031MBS4</accession>
<dbReference type="Pfam" id="PF22494">
    <property type="entry name" value="choice_anch_I"/>
    <property type="match status" value="2"/>
</dbReference>
<dbReference type="InterPro" id="IPR055188">
    <property type="entry name" value="Choice_anch_I"/>
</dbReference>
<organism evidence="4 7">
    <name type="scientific">Halopseudomonas bauzanensis</name>
    <dbReference type="NCBI Taxonomy" id="653930"/>
    <lineage>
        <taxon>Bacteria</taxon>
        <taxon>Pseudomonadati</taxon>
        <taxon>Pseudomonadota</taxon>
        <taxon>Gammaproteobacteria</taxon>
        <taxon>Pseudomonadales</taxon>
        <taxon>Pseudomonadaceae</taxon>
        <taxon>Halopseudomonas</taxon>
    </lineage>
</organism>
<evidence type="ECO:0000313" key="5">
    <source>
        <dbReference type="Proteomes" id="UP000186599"/>
    </source>
</evidence>
<dbReference type="Gene3D" id="2.130.10.10">
    <property type="entry name" value="YVTN repeat-like/Quinoprotein amine dehydrogenase"/>
    <property type="match status" value="1"/>
</dbReference>
<dbReference type="PANTHER" id="PTHR46928">
    <property type="entry name" value="MESENCHYME-SPECIFIC CELL SURFACE GLYCOPROTEIN"/>
    <property type="match status" value="1"/>
</dbReference>
<sequence length="633" mass="67887">MNRWSLTAIATAVAVSLTGCLGSDSDSDRGAGDTTPRISIELSKLGSYATGEYGQSAAEIPAFDPVNQRIFMVNALSGAVDVLDAADPANPAYVTSLVAQTENATVNSVAWHDGLLAVAVEAAIKTDPGTIELYDATTLQLLDSRSVGALPDMLTFTPDGKYVLVANEGEPNDDYSVDPEGSISIVEVLAESNRFGSVRTAGFESFNEQRQALLDAGVRIYGPADNTQAYGHNNLASVARDLEPEYITVSADSSTAWVALQENNAFAKLDIASATVTDILPLGFKDYGAQGNGIDASDEEDGLIRIEPRPGVVGMYHPDAISSYSVDGKTYIVSANEGDARAWGEDTDEYWAGDASLGFVEEFRVKHLVHSDGFRRRANDDLPPQLAALADGALLNPDTFAYCGATAAAPGACRADDELGRLNISWVNGYRKNADGSPMLFDASGAANPAGNLLMYDELYSYGARSFSIWDENGEQVWDSGDFFEQFLANQTEHDCQLRAARDIPCDLYFNTGHDEVGTLDSRSDAKGPEPEGITVGRINEQSFAFIGLERMGGVMVFDITDPTAPQFQDYLNTREDWEADLEESPELLAQTGDLGPEGLVFVTAEDSPNGEPLLIVGNEVSGTTAIYQINRR</sequence>
<reference evidence="5 6" key="1">
    <citation type="submission" date="2016-10" db="EMBL/GenBank/DDBJ databases">
        <authorList>
            <person name="de Groot N.N."/>
        </authorList>
    </citation>
    <scope>NUCLEOTIDE SEQUENCE [LARGE SCALE GENOMIC DNA]</scope>
    <source>
        <strain evidence="3 5">CGMCC 1.9095</strain>
        <strain evidence="2 6">DSM 22558</strain>
    </source>
</reference>
<evidence type="ECO:0000259" key="1">
    <source>
        <dbReference type="Pfam" id="PF22494"/>
    </source>
</evidence>
<dbReference type="PANTHER" id="PTHR46928:SF1">
    <property type="entry name" value="MESENCHYME-SPECIFIC CELL SURFACE GLYCOPROTEIN"/>
    <property type="match status" value="1"/>
</dbReference>
<evidence type="ECO:0000313" key="6">
    <source>
        <dbReference type="Proteomes" id="UP000186904"/>
    </source>
</evidence>
<dbReference type="EMBL" id="FOUA01000004">
    <property type="protein sequence ID" value="SFM11514.1"/>
    <property type="molecule type" value="Genomic_DNA"/>
</dbReference>
<dbReference type="Proteomes" id="UP000305198">
    <property type="component" value="Unassembled WGS sequence"/>
</dbReference>
<dbReference type="STRING" id="653930.SAMN05216589_2383"/>
<dbReference type="RefSeq" id="WP_036992455.1">
    <property type="nucleotide sequence ID" value="NZ_FOGN01000004.1"/>
</dbReference>